<dbReference type="PANTHER" id="PTHR31069:SF12">
    <property type="entry name" value="TRANSCRIPTION FACTOR DOMAIN-CONTAINING PROTEIN"/>
    <property type="match status" value="1"/>
</dbReference>
<dbReference type="PROSITE" id="PS50048">
    <property type="entry name" value="ZN2_CY6_FUNGAL_2"/>
    <property type="match status" value="1"/>
</dbReference>
<proteinExistence type="predicted"/>
<accession>A0A1A0HBY1</accession>
<organism evidence="6 7">
    <name type="scientific">Metschnikowia bicuspidata var. bicuspidata NRRL YB-4993</name>
    <dbReference type="NCBI Taxonomy" id="869754"/>
    <lineage>
        <taxon>Eukaryota</taxon>
        <taxon>Fungi</taxon>
        <taxon>Dikarya</taxon>
        <taxon>Ascomycota</taxon>
        <taxon>Saccharomycotina</taxon>
        <taxon>Pichiomycetes</taxon>
        <taxon>Metschnikowiaceae</taxon>
        <taxon>Metschnikowia</taxon>
    </lineage>
</organism>
<dbReference type="SUPFAM" id="SSF57701">
    <property type="entry name" value="Zn2/Cys6 DNA-binding domain"/>
    <property type="match status" value="1"/>
</dbReference>
<evidence type="ECO:0000256" key="4">
    <source>
        <dbReference type="ARBA" id="ARBA00023242"/>
    </source>
</evidence>
<keyword evidence="1" id="KW-0805">Transcription regulation</keyword>
<dbReference type="GO" id="GO:0008270">
    <property type="term" value="F:zinc ion binding"/>
    <property type="evidence" value="ECO:0007669"/>
    <property type="project" value="InterPro"/>
</dbReference>
<evidence type="ECO:0000313" key="6">
    <source>
        <dbReference type="EMBL" id="OBA21490.1"/>
    </source>
</evidence>
<dbReference type="PROSITE" id="PS00463">
    <property type="entry name" value="ZN2_CY6_FUNGAL_1"/>
    <property type="match status" value="1"/>
</dbReference>
<dbReference type="CDD" id="cd12148">
    <property type="entry name" value="fungal_TF_MHR"/>
    <property type="match status" value="1"/>
</dbReference>
<dbReference type="Gene3D" id="4.10.240.10">
    <property type="entry name" value="Zn(2)-C6 fungal-type DNA-binding domain"/>
    <property type="match status" value="1"/>
</dbReference>
<name>A0A1A0HBY1_9ASCO</name>
<evidence type="ECO:0000256" key="1">
    <source>
        <dbReference type="ARBA" id="ARBA00023015"/>
    </source>
</evidence>
<dbReference type="EMBL" id="LXTC01000003">
    <property type="protein sequence ID" value="OBA21490.1"/>
    <property type="molecule type" value="Genomic_DNA"/>
</dbReference>
<dbReference type="GO" id="GO:0000978">
    <property type="term" value="F:RNA polymerase II cis-regulatory region sequence-specific DNA binding"/>
    <property type="evidence" value="ECO:0007669"/>
    <property type="project" value="TreeGrafter"/>
</dbReference>
<keyword evidence="7" id="KW-1185">Reference proteome</keyword>
<sequence>MTQDHVPKKRRKRPTVVCQRCRQKKAKCDKQTPCDLCVRAECPDECLYASSAPANTGKLGGHRSPGISVPPLPPNLTCTGLDARFKAVVALLVAFCQEPDTQAAVSAPKRRAKKSSYMIGNRPPAVSSDTMNMHMCLSKLARVSKTDAALELPEFIEPRFANVFHNFRTSLRTTFSVELSQQDPAIKIYWEHNTHGEKLRLMTVQHLDPGRRNEVLQAAGKYFGPLFLSSNSLSQSMTRTQLSLYGQPLGFSFTPSFNEQDGFQTSLRKVMPTKPVFMAYVARFFAKIYPSYPIIDEDWLFVQADRLFNFSGLDGTFQSANLASRDDVLVVSMVLFILGLSYLSYFTNVRTQNEQILNETFVGNSLLKSSPISRHAVELAVSMLQKGNSRFKSLFRLLQAHMLKMIYKMLSLENEVAFCDIDGVSGASSMLLLAVPLMLERDPDHIANFPGDAKERNLRRKVWYTLLQIEYTMSYLFVSPRTVSLTLYKTKLPTFDAESSNIHDLSLEEKVIEHLRETHALYSSGNTILDLATDATLSLDGTYLINALSDFECLVKEKLGIVDDYFVKHAAGNGTGVIIIARLRALLSLRIFISYVNYFLYLYYRYKNVQHLSFFFLKKTVLIHMNEFSYLSSELMFSQDKYFDTSFALMVSPLILLVKQSSFIFCLALVISLPCGVIMQNHTGDKSRDIHLMRKLLRQSQSFLLLTQKLLKLLSERYFYAWKSVKIDSFGHKQVGDDAFFMVEPSKIRQAAFMYSNEQTKELSESIREFCPIRVLNRKGFESQCYQNMVNGYDADAMGADLYKTLQTDNFWIVLSTLAEREYASLYLSDTPANQNLEAPGLEEFSAAEHEGVLRSTVPLYVLGDSIDASLLEPNTLQILDMDLFNANWGMGVQGGHGMGL</sequence>
<comment type="caution">
    <text evidence="6">The sequence shown here is derived from an EMBL/GenBank/DDBJ whole genome shotgun (WGS) entry which is preliminary data.</text>
</comment>
<feature type="domain" description="Zn(2)-C6 fungal-type" evidence="5">
    <location>
        <begin position="17"/>
        <end position="48"/>
    </location>
</feature>
<dbReference type="Proteomes" id="UP000092555">
    <property type="component" value="Unassembled WGS sequence"/>
</dbReference>
<dbReference type="InterPro" id="IPR036864">
    <property type="entry name" value="Zn2-C6_fun-type_DNA-bd_sf"/>
</dbReference>
<reference evidence="6 7" key="1">
    <citation type="submission" date="2016-05" db="EMBL/GenBank/DDBJ databases">
        <title>Comparative genomics of biotechnologically important yeasts.</title>
        <authorList>
            <consortium name="DOE Joint Genome Institute"/>
            <person name="Riley R."/>
            <person name="Haridas S."/>
            <person name="Wolfe K.H."/>
            <person name="Lopes M.R."/>
            <person name="Hittinger C.T."/>
            <person name="Goker M."/>
            <person name="Salamov A."/>
            <person name="Wisecaver J."/>
            <person name="Long T.M."/>
            <person name="Aerts A.L."/>
            <person name="Barry K."/>
            <person name="Choi C."/>
            <person name="Clum A."/>
            <person name="Coughlan A.Y."/>
            <person name="Deshpande S."/>
            <person name="Douglass A.P."/>
            <person name="Hanson S.J."/>
            <person name="Klenk H.-P."/>
            <person name="LaButti K."/>
            <person name="Lapidus A."/>
            <person name="Lindquist E."/>
            <person name="Lipzen A."/>
            <person name="Meier-kolthoff J.P."/>
            <person name="Ohm R.A."/>
            <person name="Otillar R.P."/>
            <person name="Pangilinan J."/>
            <person name="Peng Y."/>
            <person name="Rokas A."/>
            <person name="Rosa C.A."/>
            <person name="Scheuner C."/>
            <person name="Sibirny A.A."/>
            <person name="Slot J.C."/>
            <person name="Stielow J.B."/>
            <person name="Sun H."/>
            <person name="Kurtzman C.P."/>
            <person name="Blackwell M."/>
            <person name="Grigoriev I.V."/>
            <person name="Jeffries T.W."/>
        </authorList>
    </citation>
    <scope>NUCLEOTIDE SEQUENCE [LARGE SCALE GENOMIC DNA]</scope>
    <source>
        <strain evidence="6 7">NRRL YB-4993</strain>
    </source>
</reference>
<evidence type="ECO:0000259" key="5">
    <source>
        <dbReference type="PROSITE" id="PS50048"/>
    </source>
</evidence>
<dbReference type="OrthoDB" id="4159781at2759"/>
<dbReference type="STRING" id="869754.A0A1A0HBY1"/>
<dbReference type="AlphaFoldDB" id="A0A1A0HBY1"/>
<dbReference type="GO" id="GO:0005634">
    <property type="term" value="C:nucleus"/>
    <property type="evidence" value="ECO:0007669"/>
    <property type="project" value="TreeGrafter"/>
</dbReference>
<dbReference type="PANTHER" id="PTHR31069">
    <property type="entry name" value="OLEATE-ACTIVATED TRANSCRIPTION FACTOR 1-RELATED"/>
    <property type="match status" value="1"/>
</dbReference>
<dbReference type="GeneID" id="30030404"/>
<dbReference type="SMART" id="SM00066">
    <property type="entry name" value="GAL4"/>
    <property type="match status" value="1"/>
</dbReference>
<dbReference type="GO" id="GO:0045944">
    <property type="term" value="P:positive regulation of transcription by RNA polymerase II"/>
    <property type="evidence" value="ECO:0007669"/>
    <property type="project" value="TreeGrafter"/>
</dbReference>
<keyword evidence="3" id="KW-0804">Transcription</keyword>
<dbReference type="InterPro" id="IPR050675">
    <property type="entry name" value="OAF3"/>
</dbReference>
<dbReference type="CDD" id="cd00067">
    <property type="entry name" value="GAL4"/>
    <property type="match status" value="1"/>
</dbReference>
<dbReference type="RefSeq" id="XP_018712000.1">
    <property type="nucleotide sequence ID" value="XM_018857428.1"/>
</dbReference>
<evidence type="ECO:0000256" key="3">
    <source>
        <dbReference type="ARBA" id="ARBA00023163"/>
    </source>
</evidence>
<evidence type="ECO:0000313" key="7">
    <source>
        <dbReference type="Proteomes" id="UP000092555"/>
    </source>
</evidence>
<dbReference type="Pfam" id="PF00172">
    <property type="entry name" value="Zn_clus"/>
    <property type="match status" value="1"/>
</dbReference>
<protein>
    <recommendedName>
        <fullName evidence="5">Zn(2)-C6 fungal-type domain-containing protein</fullName>
    </recommendedName>
</protein>
<dbReference type="InterPro" id="IPR001138">
    <property type="entry name" value="Zn2Cys6_DnaBD"/>
</dbReference>
<keyword evidence="2" id="KW-0238">DNA-binding</keyword>
<keyword evidence="4" id="KW-0539">Nucleus</keyword>
<gene>
    <name evidence="6" type="ORF">METBIDRAFT_41579</name>
</gene>
<dbReference type="GO" id="GO:0000981">
    <property type="term" value="F:DNA-binding transcription factor activity, RNA polymerase II-specific"/>
    <property type="evidence" value="ECO:0007669"/>
    <property type="project" value="InterPro"/>
</dbReference>
<evidence type="ECO:0000256" key="2">
    <source>
        <dbReference type="ARBA" id="ARBA00023125"/>
    </source>
</evidence>